<reference evidence="1" key="1">
    <citation type="submission" date="2014-12" db="EMBL/GenBank/DDBJ databases">
        <title>Insight into the proteome of Arion vulgaris.</title>
        <authorList>
            <person name="Aradska J."/>
            <person name="Bulat T."/>
            <person name="Smidak R."/>
            <person name="Sarate P."/>
            <person name="Gangsoo J."/>
            <person name="Sialana F."/>
            <person name="Bilban M."/>
            <person name="Lubec G."/>
        </authorList>
    </citation>
    <scope>NUCLEOTIDE SEQUENCE</scope>
    <source>
        <tissue evidence="1">Skin</tissue>
    </source>
</reference>
<proteinExistence type="predicted"/>
<accession>A0A0B7AD49</accession>
<name>A0A0B7AD49_9EUPU</name>
<protein>
    <submittedName>
        <fullName evidence="1">Uncharacterized protein</fullName>
    </submittedName>
</protein>
<dbReference type="AlphaFoldDB" id="A0A0B7AD49"/>
<evidence type="ECO:0000313" key="1">
    <source>
        <dbReference type="EMBL" id="CEK77885.1"/>
    </source>
</evidence>
<sequence length="59" mass="6867">MLSVPNLDINIRRCEKIVKNLRSVVINKEQTRLSMKTSIKSGWNINASSRNYKFNVWAT</sequence>
<dbReference type="EMBL" id="HACG01031020">
    <property type="protein sequence ID" value="CEK77885.1"/>
    <property type="molecule type" value="Transcribed_RNA"/>
</dbReference>
<gene>
    <name evidence="1" type="primary">ORF107155</name>
</gene>
<organism evidence="1">
    <name type="scientific">Arion vulgaris</name>
    <dbReference type="NCBI Taxonomy" id="1028688"/>
    <lineage>
        <taxon>Eukaryota</taxon>
        <taxon>Metazoa</taxon>
        <taxon>Spiralia</taxon>
        <taxon>Lophotrochozoa</taxon>
        <taxon>Mollusca</taxon>
        <taxon>Gastropoda</taxon>
        <taxon>Heterobranchia</taxon>
        <taxon>Euthyneura</taxon>
        <taxon>Panpulmonata</taxon>
        <taxon>Eupulmonata</taxon>
        <taxon>Stylommatophora</taxon>
        <taxon>Helicina</taxon>
        <taxon>Arionoidea</taxon>
        <taxon>Arionidae</taxon>
        <taxon>Arion</taxon>
    </lineage>
</organism>